<dbReference type="Gene3D" id="3.50.30.30">
    <property type="match status" value="1"/>
</dbReference>
<feature type="active site" description="Charge relay system" evidence="8 9">
    <location>
        <position position="210"/>
    </location>
</feature>
<dbReference type="GO" id="GO:0006508">
    <property type="term" value="P:proteolysis"/>
    <property type="evidence" value="ECO:0007669"/>
    <property type="project" value="UniProtKB-KW"/>
</dbReference>
<dbReference type="InterPro" id="IPR034197">
    <property type="entry name" value="Peptidases_S8_3"/>
</dbReference>
<evidence type="ECO:0000256" key="1">
    <source>
        <dbReference type="ARBA" id="ARBA00004613"/>
    </source>
</evidence>
<dbReference type="Gene3D" id="3.30.70.80">
    <property type="entry name" value="Peptidase S8 propeptide/proteinase inhibitor I9"/>
    <property type="match status" value="1"/>
</dbReference>
<dbReference type="InterPro" id="IPR045051">
    <property type="entry name" value="SBT"/>
</dbReference>
<dbReference type="Pfam" id="PF00082">
    <property type="entry name" value="Peptidase_S8"/>
    <property type="match status" value="1"/>
</dbReference>
<dbReference type="GO" id="GO:0004252">
    <property type="term" value="F:serine-type endopeptidase activity"/>
    <property type="evidence" value="ECO:0007669"/>
    <property type="project" value="UniProtKB-UniRule"/>
</dbReference>
<keyword evidence="5 9" id="KW-0378">Hydrolase</keyword>
<dbReference type="InterPro" id="IPR037045">
    <property type="entry name" value="S8pro/Inhibitor_I9_sf"/>
</dbReference>
<dbReference type="InterPro" id="IPR023828">
    <property type="entry name" value="Peptidase_S8_Ser-AS"/>
</dbReference>
<evidence type="ECO:0000256" key="2">
    <source>
        <dbReference type="ARBA" id="ARBA00011073"/>
    </source>
</evidence>
<dbReference type="AlphaFoldDB" id="M8BS69"/>
<dbReference type="GO" id="GO:0005576">
    <property type="term" value="C:extracellular region"/>
    <property type="evidence" value="ECO:0007669"/>
    <property type="project" value="UniProtKB-SubCell"/>
</dbReference>
<keyword evidence="4" id="KW-0732">Signal</keyword>
<accession>M8BS69</accession>
<dbReference type="EnsemblPlants" id="EMT05797">
    <property type="protein sequence ID" value="EMT05797"/>
    <property type="gene ID" value="F775_22406"/>
</dbReference>
<dbReference type="PROSITE" id="PS51892">
    <property type="entry name" value="SUBTILASE"/>
    <property type="match status" value="1"/>
</dbReference>
<keyword evidence="3 9" id="KW-0645">Protease</keyword>
<dbReference type="CDD" id="cd02120">
    <property type="entry name" value="PA_subtilisin_like"/>
    <property type="match status" value="1"/>
</dbReference>
<feature type="active site" description="Charge relay system" evidence="8 9">
    <location>
        <position position="511"/>
    </location>
</feature>
<keyword evidence="6 9" id="KW-0720">Serine protease</keyword>
<dbReference type="Gene3D" id="2.60.40.2310">
    <property type="match status" value="1"/>
</dbReference>
<dbReference type="PROSITE" id="PS00138">
    <property type="entry name" value="SUBTILASE_SER"/>
    <property type="match status" value="1"/>
</dbReference>
<dbReference type="InterPro" id="IPR000209">
    <property type="entry name" value="Peptidase_S8/S53_dom"/>
</dbReference>
<dbReference type="CDD" id="cd04852">
    <property type="entry name" value="Peptidases_S8_3"/>
    <property type="match status" value="1"/>
</dbReference>
<evidence type="ECO:0000256" key="6">
    <source>
        <dbReference type="ARBA" id="ARBA00022825"/>
    </source>
</evidence>
<dbReference type="Pfam" id="PF17766">
    <property type="entry name" value="fn3_6"/>
    <property type="match status" value="1"/>
</dbReference>
<dbReference type="InterPro" id="IPR010259">
    <property type="entry name" value="S8pro/Inhibitor_I9"/>
</dbReference>
<evidence type="ECO:0000259" key="12">
    <source>
        <dbReference type="Pfam" id="PF05922"/>
    </source>
</evidence>
<evidence type="ECO:0000259" key="11">
    <source>
        <dbReference type="Pfam" id="PF00082"/>
    </source>
</evidence>
<comment type="subcellular location">
    <subcellularLocation>
        <location evidence="1">Secreted</location>
    </subcellularLocation>
</comment>
<evidence type="ECO:0000256" key="9">
    <source>
        <dbReference type="PROSITE-ProRule" id="PRU01240"/>
    </source>
</evidence>
<dbReference type="InterPro" id="IPR023827">
    <property type="entry name" value="Peptidase_S8_Asp-AS"/>
</dbReference>
<evidence type="ECO:0000313" key="14">
    <source>
        <dbReference type="EnsemblPlants" id="EMT05797"/>
    </source>
</evidence>
<dbReference type="Pfam" id="PF05922">
    <property type="entry name" value="Inhibitor_I9"/>
    <property type="match status" value="1"/>
</dbReference>
<evidence type="ECO:0000259" key="13">
    <source>
        <dbReference type="Pfam" id="PF17766"/>
    </source>
</evidence>
<proteinExistence type="inferred from homology"/>
<dbReference type="PROSITE" id="PS00136">
    <property type="entry name" value="SUBTILASE_ASP"/>
    <property type="match status" value="1"/>
</dbReference>
<dbReference type="PRINTS" id="PR00723">
    <property type="entry name" value="SUBTILISIN"/>
</dbReference>
<comment type="similarity">
    <text evidence="2 9 10">Belongs to the peptidase S8 family.</text>
</comment>
<feature type="domain" description="Peptidase S8/S53" evidence="11">
    <location>
        <begin position="148"/>
        <end position="547"/>
    </location>
</feature>
<evidence type="ECO:0000256" key="10">
    <source>
        <dbReference type="RuleBase" id="RU003355"/>
    </source>
</evidence>
<evidence type="ECO:0000256" key="5">
    <source>
        <dbReference type="ARBA" id="ARBA00022801"/>
    </source>
</evidence>
<protein>
    <submittedName>
        <fullName evidence="14">Subtilisin-like protease</fullName>
    </submittedName>
</protein>
<dbReference type="InterPro" id="IPR041469">
    <property type="entry name" value="Subtilisin-like_FN3"/>
</dbReference>
<feature type="domain" description="Subtilisin-like protease fibronectin type-III" evidence="13">
    <location>
        <begin position="675"/>
        <end position="770"/>
    </location>
</feature>
<dbReference type="SUPFAM" id="SSF52743">
    <property type="entry name" value="Subtilisin-like"/>
    <property type="match status" value="1"/>
</dbReference>
<dbReference type="InterPro" id="IPR036852">
    <property type="entry name" value="Peptidase_S8/S53_dom_sf"/>
</dbReference>
<dbReference type="Gene3D" id="3.40.50.200">
    <property type="entry name" value="Peptidase S8/S53 domain"/>
    <property type="match status" value="2"/>
</dbReference>
<name>M8BS69_AEGTA</name>
<evidence type="ECO:0000256" key="7">
    <source>
        <dbReference type="ARBA" id="ARBA00023180"/>
    </source>
</evidence>
<organism evidence="14">
    <name type="scientific">Aegilops tauschii</name>
    <name type="common">Tausch's goatgrass</name>
    <name type="synonym">Aegilops squarrosa</name>
    <dbReference type="NCBI Taxonomy" id="37682"/>
    <lineage>
        <taxon>Eukaryota</taxon>
        <taxon>Viridiplantae</taxon>
        <taxon>Streptophyta</taxon>
        <taxon>Embryophyta</taxon>
        <taxon>Tracheophyta</taxon>
        <taxon>Spermatophyta</taxon>
        <taxon>Magnoliopsida</taxon>
        <taxon>Liliopsida</taxon>
        <taxon>Poales</taxon>
        <taxon>Poaceae</taxon>
        <taxon>BOP clade</taxon>
        <taxon>Pooideae</taxon>
        <taxon>Triticodae</taxon>
        <taxon>Triticeae</taxon>
        <taxon>Triticinae</taxon>
        <taxon>Aegilops</taxon>
    </lineage>
</organism>
<reference evidence="14" key="1">
    <citation type="submission" date="2015-06" db="UniProtKB">
        <authorList>
            <consortium name="EnsemblPlants"/>
        </authorList>
    </citation>
    <scope>IDENTIFICATION</scope>
</reference>
<keyword evidence="7" id="KW-0325">Glycoprotein</keyword>
<dbReference type="PANTHER" id="PTHR10795">
    <property type="entry name" value="PROPROTEIN CONVERTASE SUBTILISIN/KEXIN"/>
    <property type="match status" value="1"/>
</dbReference>
<feature type="domain" description="Inhibitor I9" evidence="12">
    <location>
        <begin position="46"/>
        <end position="125"/>
    </location>
</feature>
<evidence type="ECO:0000256" key="3">
    <source>
        <dbReference type="ARBA" id="ARBA00022670"/>
    </source>
</evidence>
<dbReference type="InterPro" id="IPR015500">
    <property type="entry name" value="Peptidase_S8_subtilisin-rel"/>
</dbReference>
<sequence length="784" mass="82164">MASLTNLIVLPLLLLATFSPTPSLCYVSPSAAGVHEGATQTSAYRTYIVLVKPPPSGTNEEGHRRWYETFLPSSHIGESGEPRLLHSYIEVFSGFAARLTEAELDAVTKKPGFVRAFPDRTLQLMTTHTPEFLGLRNGTGFWSDAGYGKGVVIGLLDTGIYATHPSFDDHGVQSPPTRWKSSCKAVRCNNKLIGANSFTGDNDSYDYVGHGTHTSSTAAGNFVTDASDHGVGTGTASGIAPGAHIAMYKVCTAEGCEESAVVAGLDAAIKDGVDVLSLSLSSLTGVSFNKDPIAIGAFSAISKGIIVSVSNSAPWLLTVAAGSVDRRFDAGVHLGNGKRMDGEAFTPAIKPTSKPYPLLYSEEHRFCQNASYGSVAGKIIVCQSTTPMARYSDISKLMGHGAAGVVLFNDKATGYTIILQDFDEARVVQVTFADGIALATYTKTSLNNAVATFTYNNTVLGVRPNPVVASFSSRGPSSVAPGVLKPDILAPGLNILAAWPSPPFKIISGTSMATPHVSGAAALIKSLHPDWSPAAIKSAILTTSDTTDNISGSLLNERHDKASAYDRGAGHVNPARAADPGLVYDLGVTDYAGYICWLLGDEGLVTIRHDKASAYDRGAGHVNPARAADPGLVYDLGVTDYAGYICWLLGDEGLVTIVRNSSLTCAKLPKVKDVQLNYPTLTVPLASTPFTVTRTVTNVGPADSTYAAKVDSPSSMKVHVSPETLVFSKAGGKKTFSVTVSCQGVGASEIFVEGSLSWVSKKNVVRSPIVAIRGAGGPAPAPSP</sequence>
<evidence type="ECO:0000256" key="4">
    <source>
        <dbReference type="ARBA" id="ARBA00022729"/>
    </source>
</evidence>
<feature type="active site" description="Charge relay system" evidence="8 9">
    <location>
        <position position="157"/>
    </location>
</feature>
<evidence type="ECO:0000256" key="8">
    <source>
        <dbReference type="PIRSR" id="PIRSR615500-1"/>
    </source>
</evidence>